<dbReference type="GO" id="GO:0003677">
    <property type="term" value="F:DNA binding"/>
    <property type="evidence" value="ECO:0007669"/>
    <property type="project" value="InterPro"/>
</dbReference>
<dbReference type="GO" id="GO:0051301">
    <property type="term" value="P:cell division"/>
    <property type="evidence" value="ECO:0007669"/>
    <property type="project" value="UniProtKB-KW"/>
</dbReference>
<gene>
    <name evidence="4" type="ORF">H9L19_04755</name>
</gene>
<feature type="transmembrane region" description="Helical" evidence="2">
    <location>
        <begin position="46"/>
        <end position="70"/>
    </location>
</feature>
<keyword evidence="2" id="KW-1133">Transmembrane helix</keyword>
<evidence type="ECO:0000313" key="5">
    <source>
        <dbReference type="Proteomes" id="UP000515800"/>
    </source>
</evidence>
<organism evidence="4 5">
    <name type="scientific">Weissella diestrammenae</name>
    <dbReference type="NCBI Taxonomy" id="1162633"/>
    <lineage>
        <taxon>Bacteria</taxon>
        <taxon>Bacillati</taxon>
        <taxon>Bacillota</taxon>
        <taxon>Bacilli</taxon>
        <taxon>Lactobacillales</taxon>
        <taxon>Lactobacillaceae</taxon>
        <taxon>Weissella</taxon>
    </lineage>
</organism>
<keyword evidence="4" id="KW-0131">Cell cycle</keyword>
<dbReference type="InterPro" id="IPR027417">
    <property type="entry name" value="P-loop_NTPase"/>
</dbReference>
<keyword evidence="2" id="KW-0472">Membrane</keyword>
<keyword evidence="1" id="KW-0067">ATP-binding</keyword>
<dbReference type="GO" id="GO:0005524">
    <property type="term" value="F:ATP binding"/>
    <property type="evidence" value="ECO:0007669"/>
    <property type="project" value="UniProtKB-UniRule"/>
</dbReference>
<name>A0A7G9T3Q9_9LACO</name>
<dbReference type="KEGG" id="wdi:H9L19_04755"/>
<proteinExistence type="predicted"/>
<feature type="domain" description="FtsK" evidence="3">
    <location>
        <begin position="206"/>
        <end position="398"/>
    </location>
</feature>
<dbReference type="SUPFAM" id="SSF52540">
    <property type="entry name" value="P-loop containing nucleoside triphosphate hydrolases"/>
    <property type="match status" value="1"/>
</dbReference>
<keyword evidence="1" id="KW-0547">Nucleotide-binding</keyword>
<feature type="binding site" evidence="1">
    <location>
        <begin position="223"/>
        <end position="230"/>
    </location>
    <ligand>
        <name>ATP</name>
        <dbReference type="ChEBI" id="CHEBI:30616"/>
    </ligand>
</feature>
<protein>
    <submittedName>
        <fullName evidence="4">Cell division protein FtsK</fullName>
    </submittedName>
</protein>
<feature type="transmembrane region" description="Helical" evidence="2">
    <location>
        <begin position="21"/>
        <end position="40"/>
    </location>
</feature>
<evidence type="ECO:0000259" key="3">
    <source>
        <dbReference type="PROSITE" id="PS50901"/>
    </source>
</evidence>
<dbReference type="Gene3D" id="3.40.50.300">
    <property type="entry name" value="P-loop containing nucleotide triphosphate hydrolases"/>
    <property type="match status" value="1"/>
</dbReference>
<dbReference type="RefSeq" id="WP_187528569.1">
    <property type="nucleotide sequence ID" value="NZ_CP060724.1"/>
</dbReference>
<keyword evidence="4" id="KW-0132">Cell division</keyword>
<evidence type="ECO:0000313" key="4">
    <source>
        <dbReference type="EMBL" id="QNN74734.1"/>
    </source>
</evidence>
<evidence type="ECO:0000256" key="1">
    <source>
        <dbReference type="PROSITE-ProRule" id="PRU00289"/>
    </source>
</evidence>
<dbReference type="PROSITE" id="PS50901">
    <property type="entry name" value="FTSK"/>
    <property type="match status" value="1"/>
</dbReference>
<reference evidence="4 5" key="1">
    <citation type="submission" date="2020-08" db="EMBL/GenBank/DDBJ databases">
        <title>Genome sequence of Weissella diestrammenae KACC 16890T.</title>
        <authorList>
            <person name="Hyun D.-W."/>
            <person name="Bae J.-W."/>
        </authorList>
    </citation>
    <scope>NUCLEOTIDE SEQUENCE [LARGE SCALE GENOMIC DNA]</scope>
    <source>
        <strain evidence="4 5">KACC 16890</strain>
    </source>
</reference>
<accession>A0A7G9T3Q9</accession>
<keyword evidence="5" id="KW-1185">Reference proteome</keyword>
<evidence type="ECO:0000256" key="2">
    <source>
        <dbReference type="SAM" id="Phobius"/>
    </source>
</evidence>
<dbReference type="AlphaFoldDB" id="A0A7G9T3Q9"/>
<sequence>MYRKIKYGDQYFARTLFIRSLLFISFSLLLINTFMLFLLLSMRINLSIVMVSIVMLIEFAVVLSFASHFLQRLYTEYPKTHDNWLSHYIATVEVQQILSKLVSSKGAYETNSDDKGEYITYYPKIKFKLLHATGQLVVEEPIDAEKSMDFFASGQYDKLIETSLLADLQNTASSKGKIVSTFAFDPIKFRLQLADLAPKKGTLNVMRGIDWKYDKFYNMLIAGNVGTGKSYTLFSILGQLLVVTKFVTVFDPKKSDLASLKYTKALEGKVFSDNTEINEQVHVFYEEMMQRAEKMENIKKSGKLGAYMDFNFAPHFMFFDEFGAWRERNDALKFGSPEYDGYQTAMSNLLEIAMLGRELGFYIIVGMQRPSADSLPMAIRNQLNFKMVMGVPTPEISKMLFPDNQKDLRALSQDLKGWGFLQSGNDQVRSFFAPEMPKGFNLHEWIEMMNSQRKDKK</sequence>
<dbReference type="Proteomes" id="UP000515800">
    <property type="component" value="Chromosome"/>
</dbReference>
<keyword evidence="2" id="KW-0812">Transmembrane</keyword>
<dbReference type="InterPro" id="IPR002543">
    <property type="entry name" value="FtsK_dom"/>
</dbReference>
<dbReference type="EMBL" id="CP060724">
    <property type="protein sequence ID" value="QNN74734.1"/>
    <property type="molecule type" value="Genomic_DNA"/>
</dbReference>